<dbReference type="GO" id="GO:0046872">
    <property type="term" value="F:metal ion binding"/>
    <property type="evidence" value="ECO:0007669"/>
    <property type="project" value="UniProtKB-KW"/>
</dbReference>
<keyword evidence="2 8" id="KW-0645">Protease</keyword>
<accession>A0A0N5A5V3</accession>
<keyword evidence="6 8" id="KW-0482">Metalloprotease</keyword>
<reference evidence="11" key="1">
    <citation type="submission" date="2017-02" db="UniProtKB">
        <authorList>
            <consortium name="WormBaseParasite"/>
        </authorList>
    </citation>
    <scope>IDENTIFICATION</scope>
</reference>
<keyword evidence="1" id="KW-0245">EGF-like domain</keyword>
<dbReference type="PANTHER" id="PTHR10127">
    <property type="entry name" value="DISCOIDIN, CUB, EGF, LAMININ , AND ZINC METALLOPROTEASE DOMAIN CONTAINING"/>
    <property type="match status" value="1"/>
</dbReference>
<evidence type="ECO:0000256" key="4">
    <source>
        <dbReference type="ARBA" id="ARBA00022801"/>
    </source>
</evidence>
<evidence type="ECO:0000313" key="11">
    <source>
        <dbReference type="WBParaSite" id="PTRK_0001711900.1"/>
    </source>
</evidence>
<dbReference type="PROSITE" id="PS51864">
    <property type="entry name" value="ASTACIN"/>
    <property type="match status" value="1"/>
</dbReference>
<dbReference type="Gene3D" id="3.40.390.10">
    <property type="entry name" value="Collagenase (Catalytic Domain)"/>
    <property type="match status" value="1"/>
</dbReference>
<comment type="caution">
    <text evidence="7">Lacks conserved residue(s) required for the propagation of feature annotation.</text>
</comment>
<dbReference type="EC" id="3.4.24.-" evidence="8"/>
<feature type="disulfide bond" evidence="7">
    <location>
        <begin position="86"/>
        <end position="108"/>
    </location>
</feature>
<dbReference type="GO" id="GO:0004222">
    <property type="term" value="F:metalloendopeptidase activity"/>
    <property type="evidence" value="ECO:0007669"/>
    <property type="project" value="UniProtKB-UniRule"/>
</dbReference>
<keyword evidence="4 8" id="KW-0378">Hydrolase</keyword>
<dbReference type="PANTHER" id="PTHR10127:SF780">
    <property type="entry name" value="METALLOENDOPEPTIDASE"/>
    <property type="match status" value="1"/>
</dbReference>
<keyword evidence="7" id="KW-1015">Disulfide bond</keyword>
<dbReference type="GO" id="GO:0006508">
    <property type="term" value="P:proteolysis"/>
    <property type="evidence" value="ECO:0007669"/>
    <property type="project" value="UniProtKB-KW"/>
</dbReference>
<evidence type="ECO:0000313" key="10">
    <source>
        <dbReference type="Proteomes" id="UP000038045"/>
    </source>
</evidence>
<dbReference type="AlphaFoldDB" id="A0A0N5A5V3"/>
<dbReference type="InterPro" id="IPR035914">
    <property type="entry name" value="Sperma_CUB_dom_sf"/>
</dbReference>
<dbReference type="WBParaSite" id="PTRK_0001711900.1">
    <property type="protein sequence ID" value="PTRK_0001711900.1"/>
    <property type="gene ID" value="PTRK_0001711900"/>
</dbReference>
<keyword evidence="3 8" id="KW-0479">Metal-binding</keyword>
<dbReference type="SUPFAM" id="SSF55486">
    <property type="entry name" value="Metalloproteases ('zincins'), catalytic domain"/>
    <property type="match status" value="1"/>
</dbReference>
<dbReference type="InterPro" id="IPR024079">
    <property type="entry name" value="MetalloPept_cat_dom_sf"/>
</dbReference>
<evidence type="ECO:0000256" key="8">
    <source>
        <dbReference type="RuleBase" id="RU361183"/>
    </source>
</evidence>
<evidence type="ECO:0000259" key="9">
    <source>
        <dbReference type="PROSITE" id="PS51864"/>
    </source>
</evidence>
<dbReference type="InterPro" id="IPR001506">
    <property type="entry name" value="Peptidase_M12A"/>
</dbReference>
<sequence>MVFILIFLIFSIVKQTHGGIIKDFNRNWTFPIKVYMDYWTAYYELQYALYLIEAHTCINFSIVNSYNEIKDQHGIYFKYNGRSSSCKIDTIGRNIKNTPNVIFISYLCYRNSLRILPLIFLTLGITPEYDRFDRDSYVEIKKENMHDYDYINFFKKNETDSAETYNTSYDYGSIVHDSLKAFSKNGEETIVVKGNFSQYYKKMVGQKEILSFNEFKVLNLYYCSQRCSKQNRTTCLNSGYPDPKFCNHCKCPYPFIGNQCERLENSSSRCPIKNIISTNSSEQTLSLNNSYYCYITIKAPEGKRNQIKVIELKFPDYSICARGTNNVEIIYKADRGVMGICICGSITQNFTIESENYLAFIIYYSSDASNSFKFSVQAIPSISSNQIVIAKPR</sequence>
<dbReference type="Pfam" id="PF01400">
    <property type="entry name" value="Astacin"/>
    <property type="match status" value="1"/>
</dbReference>
<evidence type="ECO:0000256" key="2">
    <source>
        <dbReference type="ARBA" id="ARBA00022670"/>
    </source>
</evidence>
<keyword evidence="5 8" id="KW-0862">Zinc</keyword>
<comment type="cofactor">
    <cofactor evidence="8">
        <name>Zn(2+)</name>
        <dbReference type="ChEBI" id="CHEBI:29105"/>
    </cofactor>
    <text evidence="8">Binds 1 zinc ion per subunit.</text>
</comment>
<evidence type="ECO:0000256" key="5">
    <source>
        <dbReference type="ARBA" id="ARBA00022833"/>
    </source>
</evidence>
<evidence type="ECO:0000256" key="7">
    <source>
        <dbReference type="PROSITE-ProRule" id="PRU01211"/>
    </source>
</evidence>
<protein>
    <recommendedName>
        <fullName evidence="8">Metalloendopeptidase</fullName>
        <ecNumber evidence="8">3.4.24.-</ecNumber>
    </recommendedName>
</protein>
<evidence type="ECO:0000256" key="3">
    <source>
        <dbReference type="ARBA" id="ARBA00022723"/>
    </source>
</evidence>
<dbReference type="PRINTS" id="PR00480">
    <property type="entry name" value="ASTACIN"/>
</dbReference>
<evidence type="ECO:0000256" key="1">
    <source>
        <dbReference type="ARBA" id="ARBA00022536"/>
    </source>
</evidence>
<organism evidence="10 11">
    <name type="scientific">Parastrongyloides trichosuri</name>
    <name type="common">Possum-specific nematode worm</name>
    <dbReference type="NCBI Taxonomy" id="131310"/>
    <lineage>
        <taxon>Eukaryota</taxon>
        <taxon>Metazoa</taxon>
        <taxon>Ecdysozoa</taxon>
        <taxon>Nematoda</taxon>
        <taxon>Chromadorea</taxon>
        <taxon>Rhabditida</taxon>
        <taxon>Tylenchina</taxon>
        <taxon>Panagrolaimomorpha</taxon>
        <taxon>Strongyloidoidea</taxon>
        <taxon>Strongyloididae</taxon>
        <taxon>Parastrongyloides</taxon>
    </lineage>
</organism>
<keyword evidence="10" id="KW-1185">Reference proteome</keyword>
<keyword evidence="8" id="KW-0732">Signal</keyword>
<dbReference type="SUPFAM" id="SSF49854">
    <property type="entry name" value="Spermadhesin, CUB domain"/>
    <property type="match status" value="1"/>
</dbReference>
<feature type="signal peptide" evidence="8">
    <location>
        <begin position="1"/>
        <end position="18"/>
    </location>
</feature>
<proteinExistence type="predicted"/>
<name>A0A0N5A5V3_PARTI</name>
<evidence type="ECO:0000256" key="6">
    <source>
        <dbReference type="ARBA" id="ARBA00023049"/>
    </source>
</evidence>
<feature type="chain" id="PRO_5005733322" description="Metalloendopeptidase" evidence="8">
    <location>
        <begin position="19"/>
        <end position="393"/>
    </location>
</feature>
<feature type="domain" description="Peptidase M12A" evidence="9">
    <location>
        <begin position="2"/>
        <end position="224"/>
    </location>
</feature>
<dbReference type="Proteomes" id="UP000038045">
    <property type="component" value="Unplaced"/>
</dbReference>